<dbReference type="AlphaFoldDB" id="X1GXV6"/>
<evidence type="ECO:0000313" key="2">
    <source>
        <dbReference type="EMBL" id="GAH49680.1"/>
    </source>
</evidence>
<feature type="non-terminal residue" evidence="2">
    <location>
        <position position="162"/>
    </location>
</feature>
<evidence type="ECO:0000259" key="1">
    <source>
        <dbReference type="Pfam" id="PF04266"/>
    </source>
</evidence>
<sequence length="162" mass="18846">MLAFETFLRSDIQSIVKGDSFWKLRLSQLSSSDYCPFALHLAIFVEPYLQFVLDGQKTIESRFSIRRCVPYKQINVGDVVLLKRSGGPIVGICEIAAVWFYRLDAKSWSTIKREFAQALCAQDPNFWQSRQRASYATLMRLHHVRSIPPIKFTKRDRRGWVL</sequence>
<name>X1GXV6_9ZZZZ</name>
<accession>X1GXV6</accession>
<reference evidence="2" key="1">
    <citation type="journal article" date="2014" name="Front. Microbiol.">
        <title>High frequency of phylogenetically diverse reductive dehalogenase-homologous genes in deep subseafloor sedimentary metagenomes.</title>
        <authorList>
            <person name="Kawai M."/>
            <person name="Futagami T."/>
            <person name="Toyoda A."/>
            <person name="Takaki Y."/>
            <person name="Nishi S."/>
            <person name="Hori S."/>
            <person name="Arai W."/>
            <person name="Tsubouchi T."/>
            <person name="Morono Y."/>
            <person name="Uchiyama I."/>
            <person name="Ito T."/>
            <person name="Fujiyama A."/>
            <person name="Inagaki F."/>
            <person name="Takami H."/>
        </authorList>
    </citation>
    <scope>NUCLEOTIDE SEQUENCE</scope>
    <source>
        <strain evidence="2">Expedition CK06-06</strain>
    </source>
</reference>
<dbReference type="InterPro" id="IPR007374">
    <property type="entry name" value="ASCH_domain"/>
</dbReference>
<feature type="domain" description="ASCH" evidence="1">
    <location>
        <begin position="44"/>
        <end position="117"/>
    </location>
</feature>
<dbReference type="SUPFAM" id="SSF88697">
    <property type="entry name" value="PUA domain-like"/>
    <property type="match status" value="1"/>
</dbReference>
<protein>
    <recommendedName>
        <fullName evidence="1">ASCH domain-containing protein</fullName>
    </recommendedName>
</protein>
<dbReference type="EMBL" id="BARU01021817">
    <property type="protein sequence ID" value="GAH49680.1"/>
    <property type="molecule type" value="Genomic_DNA"/>
</dbReference>
<proteinExistence type="predicted"/>
<dbReference type="Pfam" id="PF04266">
    <property type="entry name" value="ASCH"/>
    <property type="match status" value="1"/>
</dbReference>
<gene>
    <name evidence="2" type="ORF">S03H2_35639</name>
</gene>
<dbReference type="InterPro" id="IPR015947">
    <property type="entry name" value="PUA-like_sf"/>
</dbReference>
<comment type="caution">
    <text evidence="2">The sequence shown here is derived from an EMBL/GenBank/DDBJ whole genome shotgun (WGS) entry which is preliminary data.</text>
</comment>
<organism evidence="2">
    <name type="scientific">marine sediment metagenome</name>
    <dbReference type="NCBI Taxonomy" id="412755"/>
    <lineage>
        <taxon>unclassified sequences</taxon>
        <taxon>metagenomes</taxon>
        <taxon>ecological metagenomes</taxon>
    </lineage>
</organism>